<sequence length="58" mass="6261">MNTVSALGTDVTSQSRSMQLALAALLGLFVVGFLGFSHMDVVHNAAHDYRHSMAFPCH</sequence>
<accession>A0A380WKD2</accession>
<gene>
    <name evidence="2" type="ORF">NCTC10684_02684</name>
</gene>
<dbReference type="EMBL" id="UFSM01000001">
    <property type="protein sequence ID" value="SUU89443.1"/>
    <property type="molecule type" value="Genomic_DNA"/>
</dbReference>
<dbReference type="InterPro" id="IPR012667">
    <property type="entry name" value="CbtB_put"/>
</dbReference>
<dbReference type="Proteomes" id="UP000254701">
    <property type="component" value="Unassembled WGS sequence"/>
</dbReference>
<evidence type="ECO:0000256" key="1">
    <source>
        <dbReference type="SAM" id="Phobius"/>
    </source>
</evidence>
<protein>
    <submittedName>
        <fullName evidence="2">Cobalt transporter subunit CbtB (Proposed)</fullName>
    </submittedName>
</protein>
<organism evidence="2 3">
    <name type="scientific">Aminobacter aminovorans</name>
    <name type="common">Chelatobacter heintzii</name>
    <dbReference type="NCBI Taxonomy" id="83263"/>
    <lineage>
        <taxon>Bacteria</taxon>
        <taxon>Pseudomonadati</taxon>
        <taxon>Pseudomonadota</taxon>
        <taxon>Alphaproteobacteria</taxon>
        <taxon>Hyphomicrobiales</taxon>
        <taxon>Phyllobacteriaceae</taxon>
        <taxon>Aminobacter</taxon>
    </lineage>
</organism>
<name>A0A380WKD2_AMIAI</name>
<dbReference type="Pfam" id="PF09489">
    <property type="entry name" value="CbtB"/>
    <property type="match status" value="1"/>
</dbReference>
<dbReference type="NCBIfam" id="TIGR02459">
    <property type="entry name" value="CbtB"/>
    <property type="match status" value="1"/>
</dbReference>
<feature type="transmembrane region" description="Helical" evidence="1">
    <location>
        <begin position="20"/>
        <end position="42"/>
    </location>
</feature>
<evidence type="ECO:0000313" key="2">
    <source>
        <dbReference type="EMBL" id="SUU89443.1"/>
    </source>
</evidence>
<keyword evidence="1" id="KW-0812">Transmembrane</keyword>
<dbReference type="AlphaFoldDB" id="A0A380WKD2"/>
<keyword evidence="1" id="KW-1133">Transmembrane helix</keyword>
<reference evidence="2 3" key="1">
    <citation type="submission" date="2018-06" db="EMBL/GenBank/DDBJ databases">
        <authorList>
            <consortium name="Pathogen Informatics"/>
            <person name="Doyle S."/>
        </authorList>
    </citation>
    <scope>NUCLEOTIDE SEQUENCE [LARGE SCALE GENOMIC DNA]</scope>
    <source>
        <strain evidence="2 3">NCTC10684</strain>
    </source>
</reference>
<proteinExistence type="predicted"/>
<dbReference type="RefSeq" id="WP_115731611.1">
    <property type="nucleotide sequence ID" value="NZ_BAAAVY010000002.1"/>
</dbReference>
<keyword evidence="1" id="KW-0472">Membrane</keyword>
<evidence type="ECO:0000313" key="3">
    <source>
        <dbReference type="Proteomes" id="UP000254701"/>
    </source>
</evidence>